<accession>A0A9D1JGS6</accession>
<reference evidence="1" key="1">
    <citation type="submission" date="2020-10" db="EMBL/GenBank/DDBJ databases">
        <authorList>
            <person name="Gilroy R."/>
        </authorList>
    </citation>
    <scope>NUCLEOTIDE SEQUENCE</scope>
    <source>
        <strain evidence="1">ChiSxjej1B13-7041</strain>
    </source>
</reference>
<evidence type="ECO:0000313" key="2">
    <source>
        <dbReference type="Proteomes" id="UP000886841"/>
    </source>
</evidence>
<comment type="caution">
    <text evidence="1">The sequence shown here is derived from an EMBL/GenBank/DDBJ whole genome shotgun (WGS) entry which is preliminary data.</text>
</comment>
<dbReference type="Proteomes" id="UP000886841">
    <property type="component" value="Unassembled WGS sequence"/>
</dbReference>
<dbReference type="EMBL" id="DVHU01000108">
    <property type="protein sequence ID" value="HIR94150.1"/>
    <property type="molecule type" value="Genomic_DNA"/>
</dbReference>
<proteinExistence type="predicted"/>
<dbReference type="AlphaFoldDB" id="A0A9D1JGS6"/>
<protein>
    <submittedName>
        <fullName evidence="1">Uncharacterized protein</fullName>
    </submittedName>
</protein>
<reference evidence="1" key="2">
    <citation type="journal article" date="2021" name="PeerJ">
        <title>Extensive microbial diversity within the chicken gut microbiome revealed by metagenomics and culture.</title>
        <authorList>
            <person name="Gilroy R."/>
            <person name="Ravi A."/>
            <person name="Getino M."/>
            <person name="Pursley I."/>
            <person name="Horton D.L."/>
            <person name="Alikhan N.F."/>
            <person name="Baker D."/>
            <person name="Gharbi K."/>
            <person name="Hall N."/>
            <person name="Watson M."/>
            <person name="Adriaenssens E.M."/>
            <person name="Foster-Nyarko E."/>
            <person name="Jarju S."/>
            <person name="Secka A."/>
            <person name="Antonio M."/>
            <person name="Oren A."/>
            <person name="Chaudhuri R.R."/>
            <person name="La Ragione R."/>
            <person name="Hildebrand F."/>
            <person name="Pallen M.J."/>
        </authorList>
    </citation>
    <scope>NUCLEOTIDE SEQUENCE</scope>
    <source>
        <strain evidence="1">ChiSxjej1B13-7041</strain>
    </source>
</reference>
<name>A0A9D1JGS6_9FIRM</name>
<gene>
    <name evidence="1" type="ORF">IAB98_12100</name>
</gene>
<sequence>MKCLIYDTLAKASAGRGHCVGYVEENGLVYDVPAGVSAGRNHCIGHLESLCVRIWLDKDGSLG</sequence>
<organism evidence="1 2">
    <name type="scientific">Candidatus Egerieimonas intestinavium</name>
    <dbReference type="NCBI Taxonomy" id="2840777"/>
    <lineage>
        <taxon>Bacteria</taxon>
        <taxon>Bacillati</taxon>
        <taxon>Bacillota</taxon>
        <taxon>Clostridia</taxon>
        <taxon>Lachnospirales</taxon>
        <taxon>Lachnospiraceae</taxon>
        <taxon>Lachnospiraceae incertae sedis</taxon>
        <taxon>Candidatus Egerieimonas</taxon>
    </lineage>
</organism>
<evidence type="ECO:0000313" key="1">
    <source>
        <dbReference type="EMBL" id="HIR94150.1"/>
    </source>
</evidence>